<dbReference type="InParanoid" id="A0A0C3PVY5"/>
<dbReference type="GO" id="GO:0005737">
    <property type="term" value="C:cytoplasm"/>
    <property type="evidence" value="ECO:0007669"/>
    <property type="project" value="TreeGrafter"/>
</dbReference>
<organism evidence="2 3">
    <name type="scientific">Pisolithus tinctorius Marx 270</name>
    <dbReference type="NCBI Taxonomy" id="870435"/>
    <lineage>
        <taxon>Eukaryota</taxon>
        <taxon>Fungi</taxon>
        <taxon>Dikarya</taxon>
        <taxon>Basidiomycota</taxon>
        <taxon>Agaricomycotina</taxon>
        <taxon>Agaricomycetes</taxon>
        <taxon>Agaricomycetidae</taxon>
        <taxon>Boletales</taxon>
        <taxon>Sclerodermatineae</taxon>
        <taxon>Pisolithaceae</taxon>
        <taxon>Pisolithus</taxon>
    </lineage>
</organism>
<dbReference type="InterPro" id="IPR013766">
    <property type="entry name" value="Thioredoxin_domain"/>
</dbReference>
<dbReference type="Gene3D" id="3.40.30.10">
    <property type="entry name" value="Glutaredoxin"/>
    <property type="match status" value="1"/>
</dbReference>
<sequence length="76" mass="8310">MISPILKKLTGDASLKTGSGRSLDLVTIDTEKQMELAQRYRVMSLPTVIAFKDGKPASQFIGALDEAGIKQFLQQL</sequence>
<dbReference type="EMBL" id="KN831946">
    <property type="protein sequence ID" value="KIO13456.1"/>
    <property type="molecule type" value="Genomic_DNA"/>
</dbReference>
<dbReference type="AlphaFoldDB" id="A0A0C3PVY5"/>
<dbReference type="Proteomes" id="UP000054217">
    <property type="component" value="Unassembled WGS sequence"/>
</dbReference>
<dbReference type="OrthoDB" id="2121326at2759"/>
<keyword evidence="3" id="KW-1185">Reference proteome</keyword>
<dbReference type="GO" id="GO:0015035">
    <property type="term" value="F:protein-disulfide reductase activity"/>
    <property type="evidence" value="ECO:0007669"/>
    <property type="project" value="TreeGrafter"/>
</dbReference>
<dbReference type="STRING" id="870435.A0A0C3PVY5"/>
<dbReference type="InterPro" id="IPR036249">
    <property type="entry name" value="Thioredoxin-like_sf"/>
</dbReference>
<dbReference type="CDD" id="cd02947">
    <property type="entry name" value="TRX_family"/>
    <property type="match status" value="1"/>
</dbReference>
<evidence type="ECO:0000313" key="3">
    <source>
        <dbReference type="Proteomes" id="UP000054217"/>
    </source>
</evidence>
<reference evidence="2 3" key="1">
    <citation type="submission" date="2014-04" db="EMBL/GenBank/DDBJ databases">
        <authorList>
            <consortium name="DOE Joint Genome Institute"/>
            <person name="Kuo A."/>
            <person name="Kohler A."/>
            <person name="Costa M.D."/>
            <person name="Nagy L.G."/>
            <person name="Floudas D."/>
            <person name="Copeland A."/>
            <person name="Barry K.W."/>
            <person name="Cichocki N."/>
            <person name="Veneault-Fourrey C."/>
            <person name="LaButti K."/>
            <person name="Lindquist E.A."/>
            <person name="Lipzen A."/>
            <person name="Lundell T."/>
            <person name="Morin E."/>
            <person name="Murat C."/>
            <person name="Sun H."/>
            <person name="Tunlid A."/>
            <person name="Henrissat B."/>
            <person name="Grigoriev I.V."/>
            <person name="Hibbett D.S."/>
            <person name="Martin F."/>
            <person name="Nordberg H.P."/>
            <person name="Cantor M.N."/>
            <person name="Hua S.X."/>
        </authorList>
    </citation>
    <scope>NUCLEOTIDE SEQUENCE [LARGE SCALE GENOMIC DNA]</scope>
    <source>
        <strain evidence="2 3">Marx 270</strain>
    </source>
</reference>
<accession>A0A0C3PVY5</accession>
<dbReference type="HOGENOM" id="CLU_090389_22_1_1"/>
<gene>
    <name evidence="2" type="ORF">M404DRAFT_579621</name>
</gene>
<dbReference type="PANTHER" id="PTHR45663">
    <property type="entry name" value="GEO12009P1"/>
    <property type="match status" value="1"/>
</dbReference>
<proteinExistence type="predicted"/>
<name>A0A0C3PVY5_PISTI</name>
<feature type="domain" description="Thioredoxin" evidence="1">
    <location>
        <begin position="1"/>
        <end position="74"/>
    </location>
</feature>
<dbReference type="PANTHER" id="PTHR45663:SF11">
    <property type="entry name" value="GEO12009P1"/>
    <property type="match status" value="1"/>
</dbReference>
<reference evidence="3" key="2">
    <citation type="submission" date="2015-01" db="EMBL/GenBank/DDBJ databases">
        <title>Evolutionary Origins and Diversification of the Mycorrhizal Mutualists.</title>
        <authorList>
            <consortium name="DOE Joint Genome Institute"/>
            <consortium name="Mycorrhizal Genomics Consortium"/>
            <person name="Kohler A."/>
            <person name="Kuo A."/>
            <person name="Nagy L.G."/>
            <person name="Floudas D."/>
            <person name="Copeland A."/>
            <person name="Barry K.W."/>
            <person name="Cichocki N."/>
            <person name="Veneault-Fourrey C."/>
            <person name="LaButti K."/>
            <person name="Lindquist E.A."/>
            <person name="Lipzen A."/>
            <person name="Lundell T."/>
            <person name="Morin E."/>
            <person name="Murat C."/>
            <person name="Riley R."/>
            <person name="Ohm R."/>
            <person name="Sun H."/>
            <person name="Tunlid A."/>
            <person name="Henrissat B."/>
            <person name="Grigoriev I.V."/>
            <person name="Hibbett D.S."/>
            <person name="Martin F."/>
        </authorList>
    </citation>
    <scope>NUCLEOTIDE SEQUENCE [LARGE SCALE GENOMIC DNA]</scope>
    <source>
        <strain evidence="3">Marx 270</strain>
    </source>
</reference>
<dbReference type="Pfam" id="PF00085">
    <property type="entry name" value="Thioredoxin"/>
    <property type="match status" value="1"/>
</dbReference>
<evidence type="ECO:0000259" key="1">
    <source>
        <dbReference type="Pfam" id="PF00085"/>
    </source>
</evidence>
<evidence type="ECO:0000313" key="2">
    <source>
        <dbReference type="EMBL" id="KIO13456.1"/>
    </source>
</evidence>
<protein>
    <recommendedName>
        <fullName evidence="1">Thioredoxin domain-containing protein</fullName>
    </recommendedName>
</protein>
<dbReference type="SUPFAM" id="SSF52833">
    <property type="entry name" value="Thioredoxin-like"/>
    <property type="match status" value="1"/>
</dbReference>